<feature type="transmembrane region" description="Helical" evidence="1">
    <location>
        <begin position="29"/>
        <end position="50"/>
    </location>
</feature>
<name>A0A5B7GNP2_PORTR</name>
<proteinExistence type="predicted"/>
<evidence type="ECO:0000313" key="2">
    <source>
        <dbReference type="EMBL" id="MPC58887.1"/>
    </source>
</evidence>
<organism evidence="2 3">
    <name type="scientific">Portunus trituberculatus</name>
    <name type="common">Swimming crab</name>
    <name type="synonym">Neptunus trituberculatus</name>
    <dbReference type="NCBI Taxonomy" id="210409"/>
    <lineage>
        <taxon>Eukaryota</taxon>
        <taxon>Metazoa</taxon>
        <taxon>Ecdysozoa</taxon>
        <taxon>Arthropoda</taxon>
        <taxon>Crustacea</taxon>
        <taxon>Multicrustacea</taxon>
        <taxon>Malacostraca</taxon>
        <taxon>Eumalacostraca</taxon>
        <taxon>Eucarida</taxon>
        <taxon>Decapoda</taxon>
        <taxon>Pleocyemata</taxon>
        <taxon>Brachyura</taxon>
        <taxon>Eubrachyura</taxon>
        <taxon>Portunoidea</taxon>
        <taxon>Portunidae</taxon>
        <taxon>Portuninae</taxon>
        <taxon>Portunus</taxon>
    </lineage>
</organism>
<keyword evidence="1" id="KW-1133">Transmembrane helix</keyword>
<dbReference type="AlphaFoldDB" id="A0A5B7GNP2"/>
<keyword evidence="3" id="KW-1185">Reference proteome</keyword>
<comment type="caution">
    <text evidence="2">The sequence shown here is derived from an EMBL/GenBank/DDBJ whole genome shotgun (WGS) entry which is preliminary data.</text>
</comment>
<sequence length="96" mass="10619">MHIMHYALCAVRTSPFNALHLSTILCGKLYFSISFTHCFILIFFSCPLVLPSSVNSTKSSLSIFSRSLTILYIVIRYPCSLLSCKVGSPLSFSSST</sequence>
<reference evidence="2 3" key="1">
    <citation type="submission" date="2019-05" db="EMBL/GenBank/DDBJ databases">
        <title>Another draft genome of Portunus trituberculatus and its Hox gene families provides insights of decapod evolution.</title>
        <authorList>
            <person name="Jeong J.-H."/>
            <person name="Song I."/>
            <person name="Kim S."/>
            <person name="Choi T."/>
            <person name="Kim D."/>
            <person name="Ryu S."/>
            <person name="Kim W."/>
        </authorList>
    </citation>
    <scope>NUCLEOTIDE SEQUENCE [LARGE SCALE GENOMIC DNA]</scope>
    <source>
        <tissue evidence="2">Muscle</tissue>
    </source>
</reference>
<protein>
    <submittedName>
        <fullName evidence="2">Uncharacterized protein</fullName>
    </submittedName>
</protein>
<dbReference type="Proteomes" id="UP000324222">
    <property type="component" value="Unassembled WGS sequence"/>
</dbReference>
<evidence type="ECO:0000313" key="3">
    <source>
        <dbReference type="Proteomes" id="UP000324222"/>
    </source>
</evidence>
<dbReference type="EMBL" id="VSRR010016072">
    <property type="protein sequence ID" value="MPC58887.1"/>
    <property type="molecule type" value="Genomic_DNA"/>
</dbReference>
<keyword evidence="1" id="KW-0812">Transmembrane</keyword>
<evidence type="ECO:0000256" key="1">
    <source>
        <dbReference type="SAM" id="Phobius"/>
    </source>
</evidence>
<gene>
    <name evidence="2" type="ORF">E2C01_052898</name>
</gene>
<accession>A0A5B7GNP2</accession>
<keyword evidence="1" id="KW-0472">Membrane</keyword>